<dbReference type="InterPro" id="IPR029058">
    <property type="entry name" value="AB_hydrolase_fold"/>
</dbReference>
<dbReference type="PANTHER" id="PTHR13617:SF14">
    <property type="entry name" value="PROTEIN ABHD18"/>
    <property type="match status" value="1"/>
</dbReference>
<comment type="caution">
    <text evidence="2">The sequence shown here is derived from an EMBL/GenBank/DDBJ whole genome shotgun (WGS) entry which is preliminary data.</text>
</comment>
<sequence>MYDIARTVSRVANETYSHSRRIMPQQPWWEHLESSFHKFPDDFELDLRTEVTVQATAFGDLLLRTAGAGMLNALALPSSFQPLQLKRDAGTRAYYQRKANQADADAFFKRPNSSKVTMHSSSAGPMRFRPKDGSCRLLSFDSPFRTVNPKIRDAYPRQKRNMRAVAQHWRHEDGPRPTLAVIHGFMADPYWMNRMFFALPWFYKQGYDILLYTLPHHGKRQSRSSPFSGHGFFANGTAHINESFAHAVHDFRIFMDYLESEGVTKVGVTGISLGGYTSALLASVEERLQFAIPNVPVVSLADLVLEWFPLNLSIKGMLKATGTSVRDIRHELAVHSALTYQPKLPRERLMVIAGAGDRLAPPKHARLLWDHWDRPRIHWFPGNHLVHLDKGKYLKEMASFMREIEFNRM</sequence>
<dbReference type="GO" id="GO:0016787">
    <property type="term" value="F:hydrolase activity"/>
    <property type="evidence" value="ECO:0007669"/>
    <property type="project" value="UniProtKB-KW"/>
</dbReference>
<feature type="domain" description="AB hydrolase-1" evidence="1">
    <location>
        <begin position="181"/>
        <end position="389"/>
    </location>
</feature>
<dbReference type="Pfam" id="PF12697">
    <property type="entry name" value="Abhydrolase_6"/>
    <property type="match status" value="1"/>
</dbReference>
<dbReference type="InterPro" id="IPR000073">
    <property type="entry name" value="AB_hydrolase_1"/>
</dbReference>
<dbReference type="PANTHER" id="PTHR13617">
    <property type="entry name" value="PROTEIN ABHD18"/>
    <property type="match status" value="1"/>
</dbReference>
<dbReference type="OrthoDB" id="5416778at2"/>
<protein>
    <submittedName>
        <fullName evidence="2">Alpha/beta hydrolase</fullName>
    </submittedName>
</protein>
<evidence type="ECO:0000313" key="3">
    <source>
        <dbReference type="Proteomes" id="UP000235005"/>
    </source>
</evidence>
<dbReference type="EMBL" id="PKUS01000001">
    <property type="protein sequence ID" value="PLW70759.1"/>
    <property type="molecule type" value="Genomic_DNA"/>
</dbReference>
<evidence type="ECO:0000259" key="1">
    <source>
        <dbReference type="Pfam" id="PF12697"/>
    </source>
</evidence>
<dbReference type="RefSeq" id="WP_101517013.1">
    <property type="nucleotide sequence ID" value="NZ_PKUS01000001.1"/>
</dbReference>
<accession>A0A2N5X8H0</accession>
<name>A0A2N5X8H0_9GAMM</name>
<reference evidence="2 3" key="1">
    <citation type="submission" date="2018-01" db="EMBL/GenBank/DDBJ databases">
        <title>The draft genome sequence of Halioglobus lutimaris HF004.</title>
        <authorList>
            <person name="Du Z.-J."/>
            <person name="Shi M.-J."/>
        </authorList>
    </citation>
    <scope>NUCLEOTIDE SEQUENCE [LARGE SCALE GENOMIC DNA]</scope>
    <source>
        <strain evidence="2 3">HF004</strain>
    </source>
</reference>
<keyword evidence="2" id="KW-0378">Hydrolase</keyword>
<dbReference type="AlphaFoldDB" id="A0A2N5X8H0"/>
<dbReference type="Gene3D" id="3.40.50.1820">
    <property type="entry name" value="alpha/beta hydrolase"/>
    <property type="match status" value="1"/>
</dbReference>
<gene>
    <name evidence="2" type="ORF">C0039_01105</name>
</gene>
<dbReference type="SUPFAM" id="SSF53474">
    <property type="entry name" value="alpha/beta-Hydrolases"/>
    <property type="match status" value="1"/>
</dbReference>
<proteinExistence type="predicted"/>
<evidence type="ECO:0000313" key="2">
    <source>
        <dbReference type="EMBL" id="PLW70759.1"/>
    </source>
</evidence>
<keyword evidence="3" id="KW-1185">Reference proteome</keyword>
<organism evidence="2 3">
    <name type="scientific">Pseudohalioglobus lutimaris</name>
    <dbReference type="NCBI Taxonomy" id="1737061"/>
    <lineage>
        <taxon>Bacteria</taxon>
        <taxon>Pseudomonadati</taxon>
        <taxon>Pseudomonadota</taxon>
        <taxon>Gammaproteobacteria</taxon>
        <taxon>Cellvibrionales</taxon>
        <taxon>Halieaceae</taxon>
        <taxon>Pseudohalioglobus</taxon>
    </lineage>
</organism>
<dbReference type="Proteomes" id="UP000235005">
    <property type="component" value="Unassembled WGS sequence"/>
</dbReference>